<evidence type="ECO:0000256" key="1">
    <source>
        <dbReference type="ARBA" id="ARBA00022723"/>
    </source>
</evidence>
<dbReference type="PATRIC" id="fig|913084.3.peg.1469"/>
<dbReference type="InterPro" id="IPR011234">
    <property type="entry name" value="Fumarylacetoacetase-like_C"/>
</dbReference>
<dbReference type="GO" id="GO:0046872">
    <property type="term" value="F:metal ion binding"/>
    <property type="evidence" value="ECO:0007669"/>
    <property type="project" value="UniProtKB-KW"/>
</dbReference>
<dbReference type="PANTHER" id="PTHR11820">
    <property type="entry name" value="ACYLPYRUVASE"/>
    <property type="match status" value="1"/>
</dbReference>
<dbReference type="NCBIfam" id="NF007967">
    <property type="entry name" value="PRK10691.1"/>
    <property type="match status" value="1"/>
</dbReference>
<protein>
    <submittedName>
        <fullName evidence="3">Fumarylacetoacetate hydrolase</fullName>
    </submittedName>
</protein>
<dbReference type="EMBL" id="AFCW01000790">
    <property type="protein sequence ID" value="EHD04293.1"/>
    <property type="molecule type" value="Genomic_DNA"/>
</dbReference>
<dbReference type="FunFam" id="3.90.850.10:FF:000007">
    <property type="entry name" value="Fumarylacetoacetate hydrolase family protein"/>
    <property type="match status" value="1"/>
</dbReference>
<evidence type="ECO:0000313" key="3">
    <source>
        <dbReference type="EMBL" id="EHD04293.1"/>
    </source>
</evidence>
<keyword evidence="3" id="KW-0378">Hydrolase</keyword>
<reference evidence="3 4" key="1">
    <citation type="journal article" date="2011" name="BMC Genomics">
        <title>Genome sequencing reveals diversification of virulence factor content and possible host adaptation in distinct subpopulations of Salmonella enterica.</title>
        <authorList>
            <person name="den Bakker H.C."/>
            <person name="Moreno Switt A.I."/>
            <person name="Govoni G."/>
            <person name="Cummings C.A."/>
            <person name="Ranieri M.L."/>
            <person name="Degoricija L."/>
            <person name="Hoelzer K."/>
            <person name="Rodriguez-Rivera L.D."/>
            <person name="Brown S."/>
            <person name="Bolchacova E."/>
            <person name="Furtado M.R."/>
            <person name="Wiedmann M."/>
        </authorList>
    </citation>
    <scope>NUCLEOTIDE SEQUENCE [LARGE SCALE GENOMIC DNA]</scope>
    <source>
        <strain evidence="3 4">R8-2977</strain>
    </source>
</reference>
<name>G5RUG5_SALET</name>
<organism evidence="3 4">
    <name type="scientific">Salmonella enterica subsp. enterica serovar Urbana str. R8-2977</name>
    <dbReference type="NCBI Taxonomy" id="913084"/>
    <lineage>
        <taxon>Bacteria</taxon>
        <taxon>Pseudomonadati</taxon>
        <taxon>Pseudomonadota</taxon>
        <taxon>Gammaproteobacteria</taxon>
        <taxon>Enterobacterales</taxon>
        <taxon>Enterobacteriaceae</taxon>
        <taxon>Salmonella</taxon>
    </lineage>
</organism>
<dbReference type="AlphaFoldDB" id="G5RUG5"/>
<sequence length="241" mass="25856">LNSIMILGENMYQHRNWQGALLDYPVSKVVCVGSNYANHIKEMGSATPEEPVLFIKPETALCDIRQPLLAIPADMGGQPLAIPADMGAVHHEVELAVLIGATLRQATEDHVRKAIAGYGVALDLTLRDIQGKMKKAGQPWEKAKGFDNACPISGFIPVAAFCGDPQNTLIGLNVNGEVRQQGSTADMIHPIVPLIAYMSRYFTLKAGDVVLTGTPAGVGPLLSGDELDIRFNGETLSTRVL</sequence>
<evidence type="ECO:0000313" key="4">
    <source>
        <dbReference type="Proteomes" id="UP000004776"/>
    </source>
</evidence>
<dbReference type="GO" id="GO:0018773">
    <property type="term" value="F:acetylpyruvate hydrolase activity"/>
    <property type="evidence" value="ECO:0007669"/>
    <property type="project" value="TreeGrafter"/>
</dbReference>
<dbReference type="InterPro" id="IPR036663">
    <property type="entry name" value="Fumarylacetoacetase_C_sf"/>
</dbReference>
<proteinExistence type="predicted"/>
<keyword evidence="1" id="KW-0479">Metal-binding</keyword>
<accession>G5RUG5</accession>
<dbReference type="Gene3D" id="3.90.850.10">
    <property type="entry name" value="Fumarylacetoacetase-like, C-terminal domain"/>
    <property type="match status" value="1"/>
</dbReference>
<gene>
    <name evidence="3" type="ORF">LTSEURB_1990</name>
</gene>
<dbReference type="Pfam" id="PF01557">
    <property type="entry name" value="FAA_hydrolase"/>
    <property type="match status" value="1"/>
</dbReference>
<feature type="non-terminal residue" evidence="3">
    <location>
        <position position="1"/>
    </location>
</feature>
<dbReference type="SUPFAM" id="SSF56529">
    <property type="entry name" value="FAH"/>
    <property type="match status" value="1"/>
</dbReference>
<evidence type="ECO:0000259" key="2">
    <source>
        <dbReference type="Pfam" id="PF01557"/>
    </source>
</evidence>
<dbReference type="Proteomes" id="UP000004776">
    <property type="component" value="Unassembled WGS sequence"/>
</dbReference>
<feature type="domain" description="Fumarylacetoacetase-like C-terminal" evidence="2">
    <location>
        <begin position="28"/>
        <end position="232"/>
    </location>
</feature>
<dbReference type="PANTHER" id="PTHR11820:SF7">
    <property type="entry name" value="ACYLPYRUVASE FAHD1, MITOCHONDRIAL"/>
    <property type="match status" value="1"/>
</dbReference>
<comment type="caution">
    <text evidence="3">The sequence shown here is derived from an EMBL/GenBank/DDBJ whole genome shotgun (WGS) entry which is preliminary data.</text>
</comment>